<dbReference type="GO" id="GO:0009733">
    <property type="term" value="P:response to auxin"/>
    <property type="evidence" value="ECO:0007669"/>
    <property type="project" value="InterPro"/>
</dbReference>
<dbReference type="AlphaFoldDB" id="A0A0D3EGB7"/>
<dbReference type="Gramene" id="Bo9g171630.1">
    <property type="protein sequence ID" value="Bo9g171630.1"/>
    <property type="gene ID" value="Bo9g171630"/>
</dbReference>
<evidence type="ECO:0000313" key="5">
    <source>
        <dbReference type="Proteomes" id="UP000032141"/>
    </source>
</evidence>
<protein>
    <submittedName>
        <fullName evidence="4">Uncharacterized protein</fullName>
    </submittedName>
</protein>
<dbReference type="STRING" id="109376.A0A0D3EGB7"/>
<dbReference type="Proteomes" id="UP000032141">
    <property type="component" value="Chromosome C9"/>
</dbReference>
<dbReference type="PANTHER" id="PTHR31374:SF410">
    <property type="entry name" value="GENOME ASSEMBLY, CHROMOSOME: A10"/>
    <property type="match status" value="1"/>
</dbReference>
<dbReference type="Pfam" id="PF02519">
    <property type="entry name" value="Auxin_inducible"/>
    <property type="match status" value="1"/>
</dbReference>
<keyword evidence="3" id="KW-0341">Growth regulation</keyword>
<reference evidence="4" key="2">
    <citation type="submission" date="2015-03" db="UniProtKB">
        <authorList>
            <consortium name="EnsemblPlants"/>
        </authorList>
    </citation>
    <scope>IDENTIFICATION</scope>
</reference>
<dbReference type="GeneID" id="106317250"/>
<comment type="similarity">
    <text evidence="1">Belongs to the ARG7 family.</text>
</comment>
<organism evidence="4 5">
    <name type="scientific">Brassica oleracea var. oleracea</name>
    <dbReference type="NCBI Taxonomy" id="109376"/>
    <lineage>
        <taxon>Eukaryota</taxon>
        <taxon>Viridiplantae</taxon>
        <taxon>Streptophyta</taxon>
        <taxon>Embryophyta</taxon>
        <taxon>Tracheophyta</taxon>
        <taxon>Spermatophyta</taxon>
        <taxon>Magnoliopsida</taxon>
        <taxon>eudicotyledons</taxon>
        <taxon>Gunneridae</taxon>
        <taxon>Pentapetalae</taxon>
        <taxon>rosids</taxon>
        <taxon>malvids</taxon>
        <taxon>Brassicales</taxon>
        <taxon>Brassicaceae</taxon>
        <taxon>Brassiceae</taxon>
        <taxon>Brassica</taxon>
    </lineage>
</organism>
<keyword evidence="2" id="KW-0217">Developmental protein</keyword>
<accession>A0A0D3EGB7</accession>
<dbReference type="HOGENOM" id="CLU_098106_8_0_1"/>
<dbReference type="OrthoDB" id="1624361at2759"/>
<evidence type="ECO:0000256" key="2">
    <source>
        <dbReference type="ARBA" id="ARBA00022473"/>
    </source>
</evidence>
<dbReference type="InterPro" id="IPR003676">
    <property type="entry name" value="SAUR_fam"/>
</dbReference>
<dbReference type="KEGG" id="boe:106317250"/>
<reference evidence="4 5" key="1">
    <citation type="journal article" date="2014" name="Genome Biol.">
        <title>Transcriptome and methylome profiling reveals relics of genome dominance in the mesopolyploid Brassica oleracea.</title>
        <authorList>
            <person name="Parkin I.A."/>
            <person name="Koh C."/>
            <person name="Tang H."/>
            <person name="Robinson S.J."/>
            <person name="Kagale S."/>
            <person name="Clarke W.E."/>
            <person name="Town C.D."/>
            <person name="Nixon J."/>
            <person name="Krishnakumar V."/>
            <person name="Bidwell S.L."/>
            <person name="Denoeud F."/>
            <person name="Belcram H."/>
            <person name="Links M.G."/>
            <person name="Just J."/>
            <person name="Clarke C."/>
            <person name="Bender T."/>
            <person name="Huebert T."/>
            <person name="Mason A.S."/>
            <person name="Pires J.C."/>
            <person name="Barker G."/>
            <person name="Moore J."/>
            <person name="Walley P.G."/>
            <person name="Manoli S."/>
            <person name="Batley J."/>
            <person name="Edwards D."/>
            <person name="Nelson M.N."/>
            <person name="Wang X."/>
            <person name="Paterson A.H."/>
            <person name="King G."/>
            <person name="Bancroft I."/>
            <person name="Chalhoub B."/>
            <person name="Sharpe A.G."/>
        </authorList>
    </citation>
    <scope>NUCLEOTIDE SEQUENCE</scope>
    <source>
        <strain evidence="4 5">cv. TO1000</strain>
    </source>
</reference>
<dbReference type="RefSeq" id="XP_013610552.1">
    <property type="nucleotide sequence ID" value="XM_013755098.1"/>
</dbReference>
<evidence type="ECO:0000313" key="4">
    <source>
        <dbReference type="EnsemblPlants" id="Bo9g171630.1"/>
    </source>
</evidence>
<dbReference type="eggNOG" id="ENOG502SQFZ">
    <property type="taxonomic scope" value="Eukaryota"/>
</dbReference>
<evidence type="ECO:0000256" key="1">
    <source>
        <dbReference type="ARBA" id="ARBA00006974"/>
    </source>
</evidence>
<evidence type="ECO:0000256" key="3">
    <source>
        <dbReference type="ARBA" id="ARBA00022604"/>
    </source>
</evidence>
<sequence>MAGGIAKCSKIRHIVKLRQMLRQWRNKARMSSARRCVPSDVPSGYVAVYVGSSRRRFVVRATHLNHPVLKNLLVKAEEEFGFANHGPLVIPCEESVFEESIRLINRSCRFNCTDDLKKNRHGGSRSKLDLLIESRPLLHGVSDKANIW</sequence>
<dbReference type="EnsemblPlants" id="Bo9g171630.1">
    <property type="protein sequence ID" value="Bo9g171630.1"/>
    <property type="gene ID" value="Bo9g171630"/>
</dbReference>
<proteinExistence type="inferred from homology"/>
<dbReference type="PANTHER" id="PTHR31374">
    <property type="entry name" value="AUXIN-INDUCED PROTEIN-LIKE-RELATED"/>
    <property type="match status" value="1"/>
</dbReference>
<keyword evidence="5" id="KW-1185">Reference proteome</keyword>
<dbReference type="OMA" id="SEKAIIW"/>
<name>A0A0D3EGB7_BRAOL</name>